<sequence length="226" mass="24745">MKEKLPNLQPPSTSCPQNLQNDHNYLMIELGDICLIITKCHHTGTRSTAGLFQEPGYIRSLLSPTGDSLVLSSHFSPLPAVSWRSLTVCLCAKAKIITSLISSIAVSPSGLNVDASGTSDNVPPPGRTGKGVKNHTALRLFSFFLLSRRSSRISDPSIWIIKHYNCIPPEHKERVHIPSTPLRHILIPAHPASSALSFTFVPLTPRHLVTPPSSMTQAMDYRPLCL</sequence>
<gene>
    <name evidence="1" type="ORF">JAAARDRAFT_194945</name>
</gene>
<dbReference type="Proteomes" id="UP000027265">
    <property type="component" value="Unassembled WGS sequence"/>
</dbReference>
<accession>A0A067PR45</accession>
<protein>
    <submittedName>
        <fullName evidence="1">Uncharacterized protein</fullName>
    </submittedName>
</protein>
<reference evidence="2" key="1">
    <citation type="journal article" date="2014" name="Proc. Natl. Acad. Sci. U.S.A.">
        <title>Extensive sampling of basidiomycete genomes demonstrates inadequacy of the white-rot/brown-rot paradigm for wood decay fungi.</title>
        <authorList>
            <person name="Riley R."/>
            <person name="Salamov A.A."/>
            <person name="Brown D.W."/>
            <person name="Nagy L.G."/>
            <person name="Floudas D."/>
            <person name="Held B.W."/>
            <person name="Levasseur A."/>
            <person name="Lombard V."/>
            <person name="Morin E."/>
            <person name="Otillar R."/>
            <person name="Lindquist E.A."/>
            <person name="Sun H."/>
            <person name="LaButti K.M."/>
            <person name="Schmutz J."/>
            <person name="Jabbour D."/>
            <person name="Luo H."/>
            <person name="Baker S.E."/>
            <person name="Pisabarro A.G."/>
            <person name="Walton J.D."/>
            <person name="Blanchette R.A."/>
            <person name="Henrissat B."/>
            <person name="Martin F."/>
            <person name="Cullen D."/>
            <person name="Hibbett D.S."/>
            <person name="Grigoriev I.V."/>
        </authorList>
    </citation>
    <scope>NUCLEOTIDE SEQUENCE [LARGE SCALE GENOMIC DNA]</scope>
    <source>
        <strain evidence="2">MUCL 33604</strain>
    </source>
</reference>
<organism evidence="1 2">
    <name type="scientific">Jaapia argillacea MUCL 33604</name>
    <dbReference type="NCBI Taxonomy" id="933084"/>
    <lineage>
        <taxon>Eukaryota</taxon>
        <taxon>Fungi</taxon>
        <taxon>Dikarya</taxon>
        <taxon>Basidiomycota</taxon>
        <taxon>Agaricomycotina</taxon>
        <taxon>Agaricomycetes</taxon>
        <taxon>Agaricomycetidae</taxon>
        <taxon>Jaapiales</taxon>
        <taxon>Jaapiaceae</taxon>
        <taxon>Jaapia</taxon>
    </lineage>
</organism>
<evidence type="ECO:0000313" key="2">
    <source>
        <dbReference type="Proteomes" id="UP000027265"/>
    </source>
</evidence>
<keyword evidence="2" id="KW-1185">Reference proteome</keyword>
<dbReference type="AlphaFoldDB" id="A0A067PR45"/>
<dbReference type="EMBL" id="KL197722">
    <property type="protein sequence ID" value="KDQ56285.1"/>
    <property type="molecule type" value="Genomic_DNA"/>
</dbReference>
<proteinExistence type="predicted"/>
<name>A0A067PR45_9AGAM</name>
<dbReference type="HOGENOM" id="CLU_1224926_0_0_1"/>
<evidence type="ECO:0000313" key="1">
    <source>
        <dbReference type="EMBL" id="KDQ56285.1"/>
    </source>
</evidence>
<dbReference type="InParanoid" id="A0A067PR45"/>